<dbReference type="PANTHER" id="PTHR43229:SF2">
    <property type="entry name" value="NODULATION PROTEIN J"/>
    <property type="match status" value="1"/>
</dbReference>
<feature type="transmembrane region" description="Helical" evidence="6">
    <location>
        <begin position="39"/>
        <end position="59"/>
    </location>
</feature>
<feature type="transmembrane region" description="Helical" evidence="6">
    <location>
        <begin position="231"/>
        <end position="255"/>
    </location>
</feature>
<feature type="domain" description="ABC-2 type transporter transmembrane" evidence="7">
    <location>
        <begin position="66"/>
        <end position="214"/>
    </location>
</feature>
<evidence type="ECO:0000313" key="9">
    <source>
        <dbReference type="Proteomes" id="UP000733379"/>
    </source>
</evidence>
<accession>A0ABS6B473</accession>
<proteinExistence type="predicted"/>
<feature type="transmembrane region" description="Helical" evidence="6">
    <location>
        <begin position="147"/>
        <end position="171"/>
    </location>
</feature>
<keyword evidence="3 6" id="KW-1133">Transmembrane helix</keyword>
<keyword evidence="9" id="KW-1185">Reference proteome</keyword>
<evidence type="ECO:0000256" key="1">
    <source>
        <dbReference type="ARBA" id="ARBA00004141"/>
    </source>
</evidence>
<dbReference type="PIRSF" id="PIRSF006648">
    <property type="entry name" value="DrrB"/>
    <property type="match status" value="1"/>
</dbReference>
<dbReference type="InterPro" id="IPR051784">
    <property type="entry name" value="Nod_factor_ABC_transporter"/>
</dbReference>
<protein>
    <submittedName>
        <fullName evidence="8">ABC transporter permease</fullName>
    </submittedName>
</protein>
<evidence type="ECO:0000313" key="8">
    <source>
        <dbReference type="EMBL" id="MBU3065049.1"/>
    </source>
</evidence>
<name>A0ABS6B473_9NOCA</name>
<gene>
    <name evidence="8" type="ORF">KO481_26400</name>
</gene>
<comment type="caution">
    <text evidence="8">The sequence shown here is derived from an EMBL/GenBank/DDBJ whole genome shotgun (WGS) entry which is preliminary data.</text>
</comment>
<evidence type="ECO:0000256" key="5">
    <source>
        <dbReference type="ARBA" id="ARBA00023251"/>
    </source>
</evidence>
<dbReference type="PANTHER" id="PTHR43229">
    <property type="entry name" value="NODULATION PROTEIN J"/>
    <property type="match status" value="1"/>
</dbReference>
<feature type="transmembrane region" description="Helical" evidence="6">
    <location>
        <begin position="71"/>
        <end position="95"/>
    </location>
</feature>
<keyword evidence="4 6" id="KW-0472">Membrane</keyword>
<dbReference type="InterPro" id="IPR000412">
    <property type="entry name" value="ABC_2_transport"/>
</dbReference>
<evidence type="ECO:0000256" key="3">
    <source>
        <dbReference type="ARBA" id="ARBA00022989"/>
    </source>
</evidence>
<feature type="transmembrane region" description="Helical" evidence="6">
    <location>
        <begin position="183"/>
        <end position="205"/>
    </location>
</feature>
<sequence length="261" mass="27478">MSTSALDNALPARRTRRGGFSWGFFALELRQAIRNKRTLIVALVLPPAIFLSYGTRSGLRSQAYGSGNFTAYAMVSMALYGAMLATTSGGAAVALERAAGWSRQLRLTPLRPVLYIATKLMLAMVLGFLSVAAVFAVGAAVGARLPAAAWVGCFAMAWIGSLIFAAFGLFMGYLLPPASVVQILSLVLAALSFAGGAFIPLHGWALQVSRIFPTGGLATLARLPFEHSSGVVVALAVVNVVFWAAVFTGGAALMFRRDTAR</sequence>
<keyword evidence="2 6" id="KW-0812">Transmembrane</keyword>
<reference evidence="8 9" key="1">
    <citation type="submission" date="2021-06" db="EMBL/GenBank/DDBJ databases">
        <title>Actinomycetes sequencing.</title>
        <authorList>
            <person name="Shan Q."/>
        </authorList>
    </citation>
    <scope>NUCLEOTIDE SEQUENCE [LARGE SCALE GENOMIC DNA]</scope>
    <source>
        <strain evidence="8 9">NEAU-G5</strain>
    </source>
</reference>
<evidence type="ECO:0000259" key="7">
    <source>
        <dbReference type="Pfam" id="PF12698"/>
    </source>
</evidence>
<organism evidence="8 9">
    <name type="scientific">Nocardia albiluteola</name>
    <dbReference type="NCBI Taxonomy" id="2842303"/>
    <lineage>
        <taxon>Bacteria</taxon>
        <taxon>Bacillati</taxon>
        <taxon>Actinomycetota</taxon>
        <taxon>Actinomycetes</taxon>
        <taxon>Mycobacteriales</taxon>
        <taxon>Nocardiaceae</taxon>
        <taxon>Nocardia</taxon>
    </lineage>
</organism>
<dbReference type="Pfam" id="PF12698">
    <property type="entry name" value="ABC2_membrane_3"/>
    <property type="match status" value="1"/>
</dbReference>
<dbReference type="EMBL" id="JAHKNI010000009">
    <property type="protein sequence ID" value="MBU3065049.1"/>
    <property type="molecule type" value="Genomic_DNA"/>
</dbReference>
<comment type="subcellular location">
    <subcellularLocation>
        <location evidence="1">Membrane</location>
        <topology evidence="1">Multi-pass membrane protein</topology>
    </subcellularLocation>
</comment>
<evidence type="ECO:0000256" key="2">
    <source>
        <dbReference type="ARBA" id="ARBA00022692"/>
    </source>
</evidence>
<dbReference type="Proteomes" id="UP000733379">
    <property type="component" value="Unassembled WGS sequence"/>
</dbReference>
<evidence type="ECO:0000256" key="4">
    <source>
        <dbReference type="ARBA" id="ARBA00023136"/>
    </source>
</evidence>
<feature type="transmembrane region" description="Helical" evidence="6">
    <location>
        <begin position="116"/>
        <end position="141"/>
    </location>
</feature>
<evidence type="ECO:0000256" key="6">
    <source>
        <dbReference type="SAM" id="Phobius"/>
    </source>
</evidence>
<dbReference type="RefSeq" id="WP_215920797.1">
    <property type="nucleotide sequence ID" value="NZ_JAHKNI010000009.1"/>
</dbReference>
<dbReference type="InterPro" id="IPR013525">
    <property type="entry name" value="ABC2_TM"/>
</dbReference>
<keyword evidence="5" id="KW-0046">Antibiotic resistance</keyword>